<dbReference type="EMBL" id="GGEC01025634">
    <property type="protein sequence ID" value="MBX06118.1"/>
    <property type="molecule type" value="Transcribed_RNA"/>
</dbReference>
<reference evidence="1" key="1">
    <citation type="submission" date="2018-02" db="EMBL/GenBank/DDBJ databases">
        <title>Rhizophora mucronata_Transcriptome.</title>
        <authorList>
            <person name="Meera S.P."/>
            <person name="Sreeshan A."/>
            <person name="Augustine A."/>
        </authorList>
    </citation>
    <scope>NUCLEOTIDE SEQUENCE</scope>
    <source>
        <tissue evidence="1">Leaf</tissue>
    </source>
</reference>
<accession>A0A2P2KK82</accession>
<sequence length="49" mass="5633">MKFSYLHFRKLMATMPLNFRISSTEGSRISPSFPRTSCFERCQTASLAV</sequence>
<protein>
    <submittedName>
        <fullName evidence="1">Uncharacterized protein</fullName>
    </submittedName>
</protein>
<organism evidence="1">
    <name type="scientific">Rhizophora mucronata</name>
    <name type="common">Asiatic mangrove</name>
    <dbReference type="NCBI Taxonomy" id="61149"/>
    <lineage>
        <taxon>Eukaryota</taxon>
        <taxon>Viridiplantae</taxon>
        <taxon>Streptophyta</taxon>
        <taxon>Embryophyta</taxon>
        <taxon>Tracheophyta</taxon>
        <taxon>Spermatophyta</taxon>
        <taxon>Magnoliopsida</taxon>
        <taxon>eudicotyledons</taxon>
        <taxon>Gunneridae</taxon>
        <taxon>Pentapetalae</taxon>
        <taxon>rosids</taxon>
        <taxon>fabids</taxon>
        <taxon>Malpighiales</taxon>
        <taxon>Rhizophoraceae</taxon>
        <taxon>Rhizophora</taxon>
    </lineage>
</organism>
<proteinExistence type="predicted"/>
<name>A0A2P2KK82_RHIMU</name>
<dbReference type="AlphaFoldDB" id="A0A2P2KK82"/>
<evidence type="ECO:0000313" key="1">
    <source>
        <dbReference type="EMBL" id="MBX06118.1"/>
    </source>
</evidence>